<dbReference type="Pfam" id="PF00069">
    <property type="entry name" value="Pkinase"/>
    <property type="match status" value="1"/>
</dbReference>
<dbReference type="PANTHER" id="PTHR24346:SF92">
    <property type="entry name" value="SNF1-RELATED PROTEIN KINASE 2.6"/>
    <property type="match status" value="1"/>
</dbReference>
<protein>
    <recommendedName>
        <fullName evidence="4">Protein kinase domain-containing protein</fullName>
    </recommendedName>
</protein>
<proteinExistence type="predicted"/>
<organism evidence="5 6">
    <name type="scientific">Coccomyxa subellipsoidea</name>
    <dbReference type="NCBI Taxonomy" id="248742"/>
    <lineage>
        <taxon>Eukaryota</taxon>
        <taxon>Viridiplantae</taxon>
        <taxon>Chlorophyta</taxon>
        <taxon>core chlorophytes</taxon>
        <taxon>Trebouxiophyceae</taxon>
        <taxon>Trebouxiophyceae incertae sedis</taxon>
        <taxon>Coccomyxaceae</taxon>
        <taxon>Coccomyxa</taxon>
    </lineage>
</organism>
<accession>A0ABR2YZR5</accession>
<keyword evidence="2" id="KW-0067">ATP-binding</keyword>
<dbReference type="SUPFAM" id="SSF56112">
    <property type="entry name" value="Protein kinase-like (PK-like)"/>
    <property type="match status" value="1"/>
</dbReference>
<name>A0ABR2YZR5_9CHLO</name>
<evidence type="ECO:0000259" key="4">
    <source>
        <dbReference type="PROSITE" id="PS50011"/>
    </source>
</evidence>
<dbReference type="InterPro" id="IPR011009">
    <property type="entry name" value="Kinase-like_dom_sf"/>
</dbReference>
<dbReference type="InterPro" id="IPR000719">
    <property type="entry name" value="Prot_kinase_dom"/>
</dbReference>
<gene>
    <name evidence="5" type="ORF">WJX75_001469</name>
</gene>
<dbReference type="PROSITE" id="PS50011">
    <property type="entry name" value="PROTEIN_KINASE_DOM"/>
    <property type="match status" value="1"/>
</dbReference>
<dbReference type="EMBL" id="JALJOT010000002">
    <property type="protein sequence ID" value="KAK9917161.1"/>
    <property type="molecule type" value="Genomic_DNA"/>
</dbReference>
<keyword evidence="6" id="KW-1185">Reference proteome</keyword>
<dbReference type="CDD" id="cd14003">
    <property type="entry name" value="STKc_AMPK-like"/>
    <property type="match status" value="1"/>
</dbReference>
<keyword evidence="1" id="KW-0547">Nucleotide-binding</keyword>
<comment type="caution">
    <text evidence="5">The sequence shown here is derived from an EMBL/GenBank/DDBJ whole genome shotgun (WGS) entry which is preliminary data.</text>
</comment>
<evidence type="ECO:0000256" key="1">
    <source>
        <dbReference type="ARBA" id="ARBA00022741"/>
    </source>
</evidence>
<evidence type="ECO:0000256" key="3">
    <source>
        <dbReference type="SAM" id="MobiDB-lite"/>
    </source>
</evidence>
<dbReference type="Proteomes" id="UP001491310">
    <property type="component" value="Unassembled WGS sequence"/>
</dbReference>
<evidence type="ECO:0000313" key="5">
    <source>
        <dbReference type="EMBL" id="KAK9917161.1"/>
    </source>
</evidence>
<feature type="region of interest" description="Disordered" evidence="3">
    <location>
        <begin position="322"/>
        <end position="341"/>
    </location>
</feature>
<dbReference type="SMART" id="SM00220">
    <property type="entry name" value="S_TKc"/>
    <property type="match status" value="1"/>
</dbReference>
<sequence length="355" mass="40608">MAVQPPTEDPLKEHHRYQTVKYLSSGSYGFVVLARDRTSGNSVAIKFIERLKGKITKNVEREILNHSILIHPHVVRFEECFLTEKCLAIAMEYAAGGNMYSHVTANHGLREEHGRFFYQQIILALDYCHKMSISNRDIKLENTLLDSTEPGRNPLIKLCDFGYSINESHSLPKTAVGTPGYTAPEVLMNRTRYDGKLADVWSSGVMLYAMLCCRYPFERPEDDDDPKGQHRIVQRIIKCQYEWPKEKPLSAECKDLLSKIFVADPAARISIAQIQKHPWFRHGLPQNLEVDTYNGHYVKLSKQAADNADAIRRVVREALNDGGERRSVSGDVDRLAERNSMDTEDSLENDYLSWY</sequence>
<dbReference type="PANTHER" id="PTHR24346">
    <property type="entry name" value="MAP/MICROTUBULE AFFINITY-REGULATING KINASE"/>
    <property type="match status" value="1"/>
</dbReference>
<evidence type="ECO:0000256" key="2">
    <source>
        <dbReference type="ARBA" id="ARBA00022840"/>
    </source>
</evidence>
<evidence type="ECO:0000313" key="6">
    <source>
        <dbReference type="Proteomes" id="UP001491310"/>
    </source>
</evidence>
<dbReference type="Gene3D" id="1.10.510.10">
    <property type="entry name" value="Transferase(Phosphotransferase) domain 1"/>
    <property type="match status" value="1"/>
</dbReference>
<feature type="domain" description="Protein kinase" evidence="4">
    <location>
        <begin position="17"/>
        <end position="280"/>
    </location>
</feature>
<reference evidence="5 6" key="1">
    <citation type="journal article" date="2024" name="Nat. Commun.">
        <title>Phylogenomics reveals the evolutionary origins of lichenization in chlorophyte algae.</title>
        <authorList>
            <person name="Puginier C."/>
            <person name="Libourel C."/>
            <person name="Otte J."/>
            <person name="Skaloud P."/>
            <person name="Haon M."/>
            <person name="Grisel S."/>
            <person name="Petersen M."/>
            <person name="Berrin J.G."/>
            <person name="Delaux P.M."/>
            <person name="Dal Grande F."/>
            <person name="Keller J."/>
        </authorList>
    </citation>
    <scope>NUCLEOTIDE SEQUENCE [LARGE SCALE GENOMIC DNA]</scope>
    <source>
        <strain evidence="5 6">SAG 216-7</strain>
    </source>
</reference>